<gene>
    <name evidence="1" type="ORF">vBKpnF48_126</name>
</gene>
<organism evidence="1 2">
    <name type="scientific">Klebsiella phage vB_Kpn_F48</name>
    <dbReference type="NCBI Taxonomy" id="2070028"/>
    <lineage>
        <taxon>Viruses</taxon>
        <taxon>Duplodnaviria</taxon>
        <taxon>Heunggongvirae</taxon>
        <taxon>Uroviricota</taxon>
        <taxon>Caudoviricetes</taxon>
        <taxon>Marfavirus</taxon>
        <taxon>Marfavirus F48</taxon>
    </lineage>
</organism>
<dbReference type="Pfam" id="PF24050">
    <property type="entry name" value="T4_Cef"/>
    <property type="match status" value="1"/>
</dbReference>
<name>A0A2I6UFK1_9CAUD</name>
<dbReference type="Proteomes" id="UP000240294">
    <property type="component" value="Genome"/>
</dbReference>
<reference evidence="2" key="1">
    <citation type="submission" date="2018-01" db="EMBL/GenBank/DDBJ databases">
        <title>Direct submission.</title>
        <authorList>
            <person name="Ciacci N."/>
        </authorList>
    </citation>
    <scope>NUCLEOTIDE SEQUENCE [LARGE SCALE GENOMIC DNA]</scope>
</reference>
<sequence>MKVVATTNSNHDEFEDVLFNPDLVVVQKDITEFLCCTQIVYVYNKLGDTLPAYAIFREISENGTDYWKETYEA</sequence>
<accession>A0A2I6UFK1</accession>
<dbReference type="InterPro" id="IPR056952">
    <property type="entry name" value="T4_Cef"/>
</dbReference>
<dbReference type="EMBL" id="MG746602">
    <property type="protein sequence ID" value="AUO78751.1"/>
    <property type="molecule type" value="Genomic_DNA"/>
</dbReference>
<keyword evidence="2" id="KW-1185">Reference proteome</keyword>
<evidence type="ECO:0000313" key="1">
    <source>
        <dbReference type="EMBL" id="AUO78751.1"/>
    </source>
</evidence>
<proteinExistence type="predicted"/>
<evidence type="ECO:0000313" key="2">
    <source>
        <dbReference type="Proteomes" id="UP000240294"/>
    </source>
</evidence>
<protein>
    <submittedName>
        <fullName evidence="1">Modifier of suppressor tRNAs</fullName>
    </submittedName>
</protein>